<dbReference type="EMBL" id="SUMF01000020">
    <property type="protein sequence ID" value="TJZ69746.1"/>
    <property type="molecule type" value="Genomic_DNA"/>
</dbReference>
<sequence length="145" mass="16246">MKIQEQDQFHGAALTQIVEHLSFKALNRASEKYGHYLVNTDRHVFAKYSTATHSPWSFSFKLNDLEAIQAEIDAQNIVFLCLVCGTTTVCALNEDEFSKLIDLRSPTSQWIRVEVPLRGSCHVSGSLGALKHTVPHNSFPVKVFA</sequence>
<dbReference type="RefSeq" id="WP_136774183.1">
    <property type="nucleotide sequence ID" value="NZ_SUMF01000020.1"/>
</dbReference>
<proteinExistence type="predicted"/>
<comment type="caution">
    <text evidence="1">The sequence shown here is derived from an EMBL/GenBank/DDBJ whole genome shotgun (WGS) entry which is preliminary data.</text>
</comment>
<evidence type="ECO:0000313" key="1">
    <source>
        <dbReference type="EMBL" id="TJZ69746.1"/>
    </source>
</evidence>
<name>A0A4U0PNG2_9NEIS</name>
<gene>
    <name evidence="1" type="ORF">FAZ21_14605</name>
</gene>
<keyword evidence="2" id="KW-1185">Reference proteome</keyword>
<accession>A0A4U0PNG2</accession>
<dbReference type="Proteomes" id="UP000310016">
    <property type="component" value="Unassembled WGS sequence"/>
</dbReference>
<organism evidence="1 2">
    <name type="scientific">Chitiniphilus eburneus</name>
    <dbReference type="NCBI Taxonomy" id="2571148"/>
    <lineage>
        <taxon>Bacteria</taxon>
        <taxon>Pseudomonadati</taxon>
        <taxon>Pseudomonadota</taxon>
        <taxon>Betaproteobacteria</taxon>
        <taxon>Neisseriales</taxon>
        <taxon>Chitinibacteraceae</taxon>
        <taxon>Chitiniphilus</taxon>
    </lineage>
</organism>
<dbReference type="OrthoDB" id="2988617at2"/>
<reference evidence="1 2" key="1">
    <citation type="submission" date="2019-04" db="EMBL/GenBank/DDBJ databases">
        <title>Chitiniphilus eburnea sp. nov., a novel chitinolytic bacterium isolated from aquaculture sludge.</title>
        <authorList>
            <person name="Sheng M."/>
        </authorList>
    </citation>
    <scope>NUCLEOTIDE SEQUENCE [LARGE SCALE GENOMIC DNA]</scope>
    <source>
        <strain evidence="1 2">HX-2-15</strain>
    </source>
</reference>
<protein>
    <submittedName>
        <fullName evidence="1">Uncharacterized protein</fullName>
    </submittedName>
</protein>
<evidence type="ECO:0000313" key="2">
    <source>
        <dbReference type="Proteomes" id="UP000310016"/>
    </source>
</evidence>
<dbReference type="AlphaFoldDB" id="A0A4U0PNG2"/>